<dbReference type="AlphaFoldDB" id="N6WVX8"/>
<protein>
    <submittedName>
        <fullName evidence="2">VOC family protein</fullName>
    </submittedName>
</protein>
<organism evidence="2 3">
    <name type="scientific">Marinobacter nanhaiticus D15-8W</name>
    <dbReference type="NCBI Taxonomy" id="626887"/>
    <lineage>
        <taxon>Bacteria</taxon>
        <taxon>Pseudomonadati</taxon>
        <taxon>Pseudomonadota</taxon>
        <taxon>Gammaproteobacteria</taxon>
        <taxon>Pseudomonadales</taxon>
        <taxon>Marinobacteraceae</taxon>
        <taxon>Marinobacter</taxon>
    </lineage>
</organism>
<accession>N6WVX8</accession>
<dbReference type="PROSITE" id="PS51819">
    <property type="entry name" value="VOC"/>
    <property type="match status" value="1"/>
</dbReference>
<evidence type="ECO:0000259" key="1">
    <source>
        <dbReference type="PROSITE" id="PS51819"/>
    </source>
</evidence>
<reference evidence="2 3" key="1">
    <citation type="journal article" date="2013" name="Genome Announc.">
        <title>Genome Sequence of the Polycyclic Aromatic Hydrocarbon-Degrading Bacterium Strain Marinobacter nanhaiticus D15-8WT.</title>
        <authorList>
            <person name="Cui Z."/>
            <person name="Gao W."/>
            <person name="Li Q."/>
            <person name="Xu G."/>
            <person name="Zheng L."/>
        </authorList>
    </citation>
    <scope>NUCLEOTIDE SEQUENCE [LARGE SCALE GENOMIC DNA]</scope>
    <source>
        <strain evidence="2 3">D15-8W</strain>
    </source>
</reference>
<dbReference type="Gene3D" id="3.10.180.10">
    <property type="entry name" value="2,3-Dihydroxybiphenyl 1,2-Dioxygenase, domain 1"/>
    <property type="match status" value="1"/>
</dbReference>
<dbReference type="eggNOG" id="COG0346">
    <property type="taxonomic scope" value="Bacteria"/>
</dbReference>
<dbReference type="Pfam" id="PF00903">
    <property type="entry name" value="Glyoxalase"/>
    <property type="match status" value="1"/>
</dbReference>
<gene>
    <name evidence="2" type="ORF">J057_07501</name>
</gene>
<name>N6WVX8_9GAMM</name>
<sequence length="131" mass="14552">MKSQPLIAVSDVQAASAWYQQLLGCKSGHSSEEHDQLTDADGNLVLQINHWDAHDHDYLGDQDRKPYGNGVLLWFEIDDFDEATKRLEGMTVPVLDGPLVNEEAGHREVWLRDPDGYVVVLASPQGDLKAA</sequence>
<dbReference type="PATRIC" id="fig|626887.3.peg.1490"/>
<dbReference type="InterPro" id="IPR029068">
    <property type="entry name" value="Glyas_Bleomycin-R_OHBP_Dase"/>
</dbReference>
<dbReference type="OrthoDB" id="9810880at2"/>
<proteinExistence type="predicted"/>
<feature type="domain" description="VOC" evidence="1">
    <location>
        <begin position="1"/>
        <end position="124"/>
    </location>
</feature>
<dbReference type="SUPFAM" id="SSF54593">
    <property type="entry name" value="Glyoxalase/Bleomycin resistance protein/Dihydroxybiphenyl dioxygenase"/>
    <property type="match status" value="1"/>
</dbReference>
<comment type="caution">
    <text evidence="2">The sequence shown here is derived from an EMBL/GenBank/DDBJ whole genome shotgun (WGS) entry which is preliminary data.</text>
</comment>
<dbReference type="RefSeq" id="WP_004579473.1">
    <property type="nucleotide sequence ID" value="NZ_AP028878.1"/>
</dbReference>
<dbReference type="InterPro" id="IPR004360">
    <property type="entry name" value="Glyas_Fos-R_dOase_dom"/>
</dbReference>
<dbReference type="HOGENOM" id="CLU_128723_0_0_6"/>
<dbReference type="Proteomes" id="UP000013165">
    <property type="component" value="Unassembled WGS sequence"/>
</dbReference>
<evidence type="ECO:0000313" key="3">
    <source>
        <dbReference type="Proteomes" id="UP000013165"/>
    </source>
</evidence>
<dbReference type="InterPro" id="IPR037523">
    <property type="entry name" value="VOC_core"/>
</dbReference>
<dbReference type="STRING" id="626887.J057_07501"/>
<keyword evidence="3" id="KW-1185">Reference proteome</keyword>
<evidence type="ECO:0000313" key="2">
    <source>
        <dbReference type="EMBL" id="ENO15177.1"/>
    </source>
</evidence>
<dbReference type="EMBL" id="APLQ01000011">
    <property type="protein sequence ID" value="ENO15177.1"/>
    <property type="molecule type" value="Genomic_DNA"/>
</dbReference>